<organism evidence="2 3">
    <name type="scientific">Phocaeicola salanitronis (strain DSM 18170 / JCM 13657 / CCUG 60908 / BL78)</name>
    <name type="common">Bacteroides salanitronis</name>
    <dbReference type="NCBI Taxonomy" id="667015"/>
    <lineage>
        <taxon>Bacteria</taxon>
        <taxon>Pseudomonadati</taxon>
        <taxon>Bacteroidota</taxon>
        <taxon>Bacteroidia</taxon>
        <taxon>Bacteroidales</taxon>
        <taxon>Bacteroidaceae</taxon>
        <taxon>Phocaeicola</taxon>
    </lineage>
</organism>
<evidence type="ECO:0000256" key="1">
    <source>
        <dbReference type="SAM" id="Phobius"/>
    </source>
</evidence>
<keyword evidence="1" id="KW-0812">Transmembrane</keyword>
<evidence type="ECO:0000313" key="2">
    <source>
        <dbReference type="EMBL" id="ADY35559.1"/>
    </source>
</evidence>
<dbReference type="STRING" id="667015.Bacsa_0970"/>
<keyword evidence="1" id="KW-0472">Membrane</keyword>
<sequence>MQKYGFIMRFTIDGIYYFAIYDLLFTIYLCHAGFVIVNSKIVNRKSLLVQLYQFIFLASDA</sequence>
<dbReference type="EMBL" id="CP002530">
    <property type="protein sequence ID" value="ADY35559.1"/>
    <property type="molecule type" value="Genomic_DNA"/>
</dbReference>
<keyword evidence="1" id="KW-1133">Transmembrane helix</keyword>
<gene>
    <name evidence="2" type="ordered locus">Bacsa_0970</name>
</gene>
<accession>F0R3Y4</accession>
<dbReference type="HOGENOM" id="CLU_2912934_0_0_10"/>
<feature type="transmembrane region" description="Helical" evidence="1">
    <location>
        <begin position="15"/>
        <end position="37"/>
    </location>
</feature>
<protein>
    <submittedName>
        <fullName evidence="2">Uncharacterized protein</fullName>
    </submittedName>
</protein>
<keyword evidence="3" id="KW-1185">Reference proteome</keyword>
<proteinExistence type="predicted"/>
<evidence type="ECO:0000313" key="3">
    <source>
        <dbReference type="Proteomes" id="UP000007486"/>
    </source>
</evidence>
<dbReference type="AlphaFoldDB" id="F0R3Y4"/>
<dbReference type="Proteomes" id="UP000007486">
    <property type="component" value="Chromosome"/>
</dbReference>
<reference evidence="2 3" key="1">
    <citation type="journal article" date="2011" name="Stand. Genomic Sci.">
        <title>Complete genome sequence of Bacteroides salanitronis type strain (BL78).</title>
        <authorList>
            <person name="Gronow S."/>
            <person name="Held B."/>
            <person name="Lucas S."/>
            <person name="Lapidus A."/>
            <person name="Del Rio T.G."/>
            <person name="Nolan M."/>
            <person name="Tice H."/>
            <person name="Deshpande S."/>
            <person name="Cheng J.F."/>
            <person name="Pitluck S."/>
            <person name="Liolios K."/>
            <person name="Pagani I."/>
            <person name="Ivanova N."/>
            <person name="Mavromatis K."/>
            <person name="Pati A."/>
            <person name="Tapia R."/>
            <person name="Han C."/>
            <person name="Goodwin L."/>
            <person name="Chen A."/>
            <person name="Palaniappan K."/>
            <person name="Land M."/>
            <person name="Hauser L."/>
            <person name="Chang Y.J."/>
            <person name="Jeffries C.D."/>
            <person name="Brambilla E.M."/>
            <person name="Rohde M."/>
            <person name="Goker M."/>
            <person name="Detter J.C."/>
            <person name="Woyke T."/>
            <person name="Bristow J."/>
            <person name="Markowitz V."/>
            <person name="Hugenholtz P."/>
            <person name="Kyrpides N.C."/>
            <person name="Klenk H.P."/>
            <person name="Eisen J.A."/>
        </authorList>
    </citation>
    <scope>NUCLEOTIDE SEQUENCE [LARGE SCALE GENOMIC DNA]</scope>
    <source>
        <strain evidence="2 3">DSM 18170</strain>
    </source>
</reference>
<name>F0R3Y4_PHOSB</name>
<dbReference type="KEGG" id="bsa:Bacsa_0970"/>